<feature type="compositionally biased region" description="Low complexity" evidence="1">
    <location>
        <begin position="460"/>
        <end position="470"/>
    </location>
</feature>
<keyword evidence="2" id="KW-0472">Membrane</keyword>
<keyword evidence="4" id="KW-1185">Reference proteome</keyword>
<organism evidence="3 4">
    <name type="scientific">Parthenolecanium corni</name>
    <dbReference type="NCBI Taxonomy" id="536013"/>
    <lineage>
        <taxon>Eukaryota</taxon>
        <taxon>Metazoa</taxon>
        <taxon>Ecdysozoa</taxon>
        <taxon>Arthropoda</taxon>
        <taxon>Hexapoda</taxon>
        <taxon>Insecta</taxon>
        <taxon>Pterygota</taxon>
        <taxon>Neoptera</taxon>
        <taxon>Paraneoptera</taxon>
        <taxon>Hemiptera</taxon>
        <taxon>Sternorrhyncha</taxon>
        <taxon>Coccoidea</taxon>
        <taxon>Coccidae</taxon>
        <taxon>Parthenolecanium</taxon>
    </lineage>
</organism>
<dbReference type="Proteomes" id="UP001367676">
    <property type="component" value="Unassembled WGS sequence"/>
</dbReference>
<dbReference type="EMBL" id="JBBCAQ010000033">
    <property type="protein sequence ID" value="KAK7582503.1"/>
    <property type="molecule type" value="Genomic_DNA"/>
</dbReference>
<keyword evidence="2" id="KW-1133">Transmembrane helix</keyword>
<feature type="compositionally biased region" description="Basic and acidic residues" evidence="1">
    <location>
        <begin position="175"/>
        <end position="188"/>
    </location>
</feature>
<sequence>MNRADEKSKVRVQSLTFVHHAALAQCQCNGIGVSGYTPTFRNEATHPLKAPTESTLGLQMNDESVGRTKSNPSKAEPYSTGGKHFEYLVLNDSSVLLTSLQNDNLDLGAVQQIGSDNDTYSTKSNFLSHDNAKVTLTTTPSRVISANAINNGWKAAEMGKIVSKSGDLYSSKITESSEGKISKPKDPNKLSGSGGEWGKRQSDYSSQVAEFAASRGKISSTTKLYSRKPNRTENFATFTSPLAASKVQVGSDKDESLQFSLPSEQPQSKITQTLAPNVQKQSYDYDDSFTKLLISNGILKPENKGLEQTTQDVVPFKGVFYSQEPKDSNPSAEDVSRIMDGNFGGSTQNDSLSRILKSPMKQIAEPVLREHKNETSIQPTETNIQQASNSTPKTEQTVRDNAALITHSLIRKPNQESADLTINLSATDPKLIIDDQRESNTEIVPSSVLLLEELTTVTTSDSNSTFTSDTPQTIDTSLSTTPADKSSIHLEKRLIRTYETTSQAKTISSAEFVHTDQSNENPLSAKAYTDIISNEESVTENLPIASQPLLQQSEYDPEEDHYPNRPFPVLNRFLVDYQVLNVAKRSTRKPPQLPQPPQALTLEQHIISVSEFKGLIEDSIRHLFYFVARFIREQNLLTPQMLLENSSTNNRVTLKRFGFVNVMHAFNATAENFDRYDVSSWRDIADGSSKKVNVPLNQLFDDNDNENVRWTVFTSVDNLTFEKLQRGIVTTADYTLAARLSLEYCGLKINAIIALPSEVATNVTLPDSDESSIDVNEELLIEEPVMSATNVELEIGAGRYRVLQLFSKYSQAWTNTQASKMRSVDFEYQHEDVEFYIFVLGGAVCIFSILSPMLYGIYKIIHSHRMHSSSSTPSFRLPSIFRRDKFRYQQSHEKMPESRCESLNVIFSEEFDRKYSSWFDNTHHSSSILKASADGGSTSGGLFNDDSLDDYPEFSDLTRNVCENNSPRLSKENRLNMGCRPACVLLPHPATYLMHNEKDERYFDNPNYSR</sequence>
<comment type="caution">
    <text evidence="3">The sequence shown here is derived from an EMBL/GenBank/DDBJ whole genome shotgun (WGS) entry which is preliminary data.</text>
</comment>
<keyword evidence="2" id="KW-0812">Transmembrane</keyword>
<dbReference type="AlphaFoldDB" id="A0AAN9Y2Z1"/>
<proteinExistence type="predicted"/>
<reference evidence="3 4" key="1">
    <citation type="submission" date="2024-03" db="EMBL/GenBank/DDBJ databases">
        <title>Adaptation during the transition from Ophiocordyceps entomopathogen to insect associate is accompanied by gene loss and intensified selection.</title>
        <authorList>
            <person name="Ward C.M."/>
            <person name="Onetto C.A."/>
            <person name="Borneman A.R."/>
        </authorList>
    </citation>
    <scope>NUCLEOTIDE SEQUENCE [LARGE SCALE GENOMIC DNA]</scope>
    <source>
        <strain evidence="3">AWRI1</strain>
        <tissue evidence="3">Single Adult Female</tissue>
    </source>
</reference>
<name>A0AAN9Y2Z1_9HEMI</name>
<evidence type="ECO:0000256" key="1">
    <source>
        <dbReference type="SAM" id="MobiDB-lite"/>
    </source>
</evidence>
<feature type="transmembrane region" description="Helical" evidence="2">
    <location>
        <begin position="835"/>
        <end position="858"/>
    </location>
</feature>
<feature type="compositionally biased region" description="Polar residues" evidence="1">
    <location>
        <begin position="471"/>
        <end position="482"/>
    </location>
</feature>
<feature type="compositionally biased region" description="Polar residues" evidence="1">
    <location>
        <begin position="375"/>
        <end position="395"/>
    </location>
</feature>
<accession>A0AAN9Y2Z1</accession>
<feature type="region of interest" description="Disordered" evidence="1">
    <location>
        <begin position="372"/>
        <end position="397"/>
    </location>
</feature>
<gene>
    <name evidence="3" type="ORF">V9T40_013948</name>
</gene>
<protein>
    <submittedName>
        <fullName evidence="3">Uncharacterized protein</fullName>
    </submittedName>
</protein>
<evidence type="ECO:0000313" key="3">
    <source>
        <dbReference type="EMBL" id="KAK7582503.1"/>
    </source>
</evidence>
<evidence type="ECO:0000256" key="2">
    <source>
        <dbReference type="SAM" id="Phobius"/>
    </source>
</evidence>
<feature type="region of interest" description="Disordered" evidence="1">
    <location>
        <begin position="460"/>
        <end position="482"/>
    </location>
</feature>
<evidence type="ECO:0000313" key="4">
    <source>
        <dbReference type="Proteomes" id="UP001367676"/>
    </source>
</evidence>
<feature type="region of interest" description="Disordered" evidence="1">
    <location>
        <begin position="174"/>
        <end position="202"/>
    </location>
</feature>